<dbReference type="InterPro" id="IPR012934">
    <property type="entry name" value="Znf_AD"/>
</dbReference>
<evidence type="ECO:0000256" key="6">
    <source>
        <dbReference type="ARBA" id="ARBA00023242"/>
    </source>
</evidence>
<evidence type="ECO:0000256" key="4">
    <source>
        <dbReference type="ARBA" id="ARBA00022771"/>
    </source>
</evidence>
<dbReference type="SUPFAM" id="SSF57716">
    <property type="entry name" value="Glucocorticoid receptor-like (DNA-binding domain)"/>
    <property type="match status" value="1"/>
</dbReference>
<dbReference type="Gene3D" id="3.40.1800.20">
    <property type="match status" value="1"/>
</dbReference>
<dbReference type="PANTHER" id="PTHR24394">
    <property type="entry name" value="ZINC FINGER PROTEIN"/>
    <property type="match status" value="1"/>
</dbReference>
<feature type="binding site" evidence="8">
    <location>
        <position position="15"/>
    </location>
    <ligand>
        <name>Zn(2+)</name>
        <dbReference type="ChEBI" id="CHEBI:29105"/>
    </ligand>
</feature>
<feature type="domain" description="C2H2-type" evidence="9">
    <location>
        <begin position="449"/>
        <end position="476"/>
    </location>
</feature>
<gene>
    <name evidence="11" type="ORF">RUM44_008947</name>
</gene>
<accession>A0ABR1AR98</accession>
<evidence type="ECO:0000313" key="11">
    <source>
        <dbReference type="EMBL" id="KAK6626474.1"/>
    </source>
</evidence>
<dbReference type="SMART" id="SM00868">
    <property type="entry name" value="zf-AD"/>
    <property type="match status" value="2"/>
</dbReference>
<dbReference type="InterPro" id="IPR036236">
    <property type="entry name" value="Znf_C2H2_sf"/>
</dbReference>
<feature type="binding site" evidence="8">
    <location>
        <position position="12"/>
    </location>
    <ligand>
        <name>Zn(2+)</name>
        <dbReference type="ChEBI" id="CHEBI:29105"/>
    </ligand>
</feature>
<feature type="domain" description="C2H2-type" evidence="9">
    <location>
        <begin position="363"/>
        <end position="390"/>
    </location>
</feature>
<keyword evidence="12" id="KW-1185">Reference proteome</keyword>
<feature type="domain" description="C2H2-type" evidence="9">
    <location>
        <begin position="393"/>
        <end position="420"/>
    </location>
</feature>
<dbReference type="Pfam" id="PF07776">
    <property type="entry name" value="zf-AD"/>
    <property type="match status" value="1"/>
</dbReference>
<comment type="caution">
    <text evidence="11">The sequence shown here is derived from an EMBL/GenBank/DDBJ whole genome shotgun (WGS) entry which is preliminary data.</text>
</comment>
<reference evidence="11 12" key="1">
    <citation type="submission" date="2023-09" db="EMBL/GenBank/DDBJ databases">
        <title>Genomes of two closely related lineages of the louse Polyplax serrata with different host specificities.</title>
        <authorList>
            <person name="Martinu J."/>
            <person name="Tarabai H."/>
            <person name="Stefka J."/>
            <person name="Hypsa V."/>
        </authorList>
    </citation>
    <scope>NUCLEOTIDE SEQUENCE [LARGE SCALE GENOMIC DNA]</scope>
    <source>
        <strain evidence="11">98ZLc_SE</strain>
    </source>
</reference>
<dbReference type="EMBL" id="JAWJWF010000045">
    <property type="protein sequence ID" value="KAK6626474.1"/>
    <property type="molecule type" value="Genomic_DNA"/>
</dbReference>
<feature type="binding site" evidence="8">
    <location>
        <position position="58"/>
    </location>
    <ligand>
        <name>Zn(2+)</name>
        <dbReference type="ChEBI" id="CHEBI:29105"/>
    </ligand>
</feature>
<evidence type="ECO:0000259" key="10">
    <source>
        <dbReference type="PROSITE" id="PS51915"/>
    </source>
</evidence>
<feature type="domain" description="C2H2-type" evidence="9">
    <location>
        <begin position="505"/>
        <end position="532"/>
    </location>
</feature>
<feature type="domain" description="C2H2-type" evidence="9">
    <location>
        <begin position="421"/>
        <end position="448"/>
    </location>
</feature>
<dbReference type="PANTHER" id="PTHR24394:SF29">
    <property type="entry name" value="MYONEURIN"/>
    <property type="match status" value="1"/>
</dbReference>
<feature type="domain" description="C2H2-type" evidence="9">
    <location>
        <begin position="477"/>
        <end position="504"/>
    </location>
</feature>
<name>A0ABR1AR98_POLSC</name>
<evidence type="ECO:0000256" key="1">
    <source>
        <dbReference type="ARBA" id="ARBA00004123"/>
    </source>
</evidence>
<evidence type="ECO:0000256" key="5">
    <source>
        <dbReference type="ARBA" id="ARBA00022833"/>
    </source>
</evidence>
<dbReference type="Proteomes" id="UP001359485">
    <property type="component" value="Unassembled WGS sequence"/>
</dbReference>
<dbReference type="InterPro" id="IPR013087">
    <property type="entry name" value="Znf_C2H2_type"/>
</dbReference>
<feature type="domain" description="ZAD" evidence="10">
    <location>
        <begin position="10"/>
        <end position="85"/>
    </location>
</feature>
<organism evidence="11 12">
    <name type="scientific">Polyplax serrata</name>
    <name type="common">Common mouse louse</name>
    <dbReference type="NCBI Taxonomy" id="468196"/>
    <lineage>
        <taxon>Eukaryota</taxon>
        <taxon>Metazoa</taxon>
        <taxon>Ecdysozoa</taxon>
        <taxon>Arthropoda</taxon>
        <taxon>Hexapoda</taxon>
        <taxon>Insecta</taxon>
        <taxon>Pterygota</taxon>
        <taxon>Neoptera</taxon>
        <taxon>Paraneoptera</taxon>
        <taxon>Psocodea</taxon>
        <taxon>Troctomorpha</taxon>
        <taxon>Phthiraptera</taxon>
        <taxon>Anoplura</taxon>
        <taxon>Polyplacidae</taxon>
        <taxon>Polyplax</taxon>
    </lineage>
</organism>
<keyword evidence="6" id="KW-0539">Nucleus</keyword>
<keyword evidence="5 8" id="KW-0862">Zinc</keyword>
<evidence type="ECO:0000256" key="3">
    <source>
        <dbReference type="ARBA" id="ARBA00022737"/>
    </source>
</evidence>
<keyword evidence="2 8" id="KW-0479">Metal-binding</keyword>
<dbReference type="SUPFAM" id="SSF57667">
    <property type="entry name" value="beta-beta-alpha zinc fingers"/>
    <property type="match status" value="4"/>
</dbReference>
<keyword evidence="4 7" id="KW-0863">Zinc-finger</keyword>
<dbReference type="Gene3D" id="3.30.160.60">
    <property type="entry name" value="Classic Zinc Finger"/>
    <property type="match status" value="7"/>
</dbReference>
<dbReference type="Pfam" id="PF13912">
    <property type="entry name" value="zf-C2H2_6"/>
    <property type="match status" value="1"/>
</dbReference>
<feature type="domain" description="C2H2-type" evidence="9">
    <location>
        <begin position="334"/>
        <end position="362"/>
    </location>
</feature>
<evidence type="ECO:0000256" key="7">
    <source>
        <dbReference type="PROSITE-ProRule" id="PRU00042"/>
    </source>
</evidence>
<dbReference type="PROSITE" id="PS51915">
    <property type="entry name" value="ZAD"/>
    <property type="match status" value="1"/>
</dbReference>
<dbReference type="Pfam" id="PF00096">
    <property type="entry name" value="zf-C2H2"/>
    <property type="match status" value="4"/>
</dbReference>
<dbReference type="PROSITE" id="PS00028">
    <property type="entry name" value="ZINC_FINGER_C2H2_1"/>
    <property type="match status" value="9"/>
</dbReference>
<evidence type="ECO:0000256" key="2">
    <source>
        <dbReference type="ARBA" id="ARBA00022723"/>
    </source>
</evidence>
<evidence type="ECO:0000313" key="12">
    <source>
        <dbReference type="Proteomes" id="UP001359485"/>
    </source>
</evidence>
<dbReference type="PROSITE" id="PS50157">
    <property type="entry name" value="ZINC_FINGER_C2H2_2"/>
    <property type="match status" value="8"/>
</dbReference>
<protein>
    <submittedName>
        <fullName evidence="11">Uncharacterized protein</fullName>
    </submittedName>
</protein>
<dbReference type="SMART" id="SM00355">
    <property type="entry name" value="ZnF_C2H2"/>
    <property type="match status" value="10"/>
</dbReference>
<feature type="domain" description="C2H2-type" evidence="9">
    <location>
        <begin position="533"/>
        <end position="561"/>
    </location>
</feature>
<evidence type="ECO:0000256" key="8">
    <source>
        <dbReference type="PROSITE-ProRule" id="PRU01263"/>
    </source>
</evidence>
<proteinExistence type="predicted"/>
<keyword evidence="3" id="KW-0677">Repeat</keyword>
<sequence length="634" mass="73994">MATSKRDVDDFCRLCAVESQSGVIIYSSEGEDFCLEEKIISCLRIEVSRDDMLPKRVCQSCNVLLEDYYRFSERAKRVQQRLYFLLGLHLPFSPEGDPELSMTDDGVKIESNIKKEMDEFIFHQSNFMKAESPKIELSVTGDILLEEKTHYCSMSNAAKQICNVSNATVGIGSALSHNNNFEASDFKELHRRRMLIPKVLTHDEAKQVNPPNEINCIIENSKECEHHFHNHTYRNQNVCQGISDSTKGDCSVEQVHNVQEEQENKKMALEWKKKWGILCNQCEIIFHDRCQFDSHYRSLHNRQPMYTCSVCQKSHGEHSDYRFHIFEHINNGRFKCKFCSKQFCGKEMLEIHLQLLHNEMKTHICEDCGKSFTTQLRLNLHRKKHIKQTSVELQCSECGKILQTKGGLATHKSVHKLGRHFMCHICGKTFTQKINMQQHVKHHKAERPYICDICSKSFIEKSHLSRHKSFHTDERLFQCPVCKKTYKTERCLKVHSQLHWNFRPYVCSLCGKGFLSSTKLKQHHNCHTGERPFACKYCEKTFTNYPNWMKHTRRRHKVDHKTGLSLKEEYQAKVPTAIEKSIEIPEAELKEDGSNSIQSQNAVFKMFPPTEFDHSQLQVTPEDKNRHQMNFLPL</sequence>
<comment type="subcellular location">
    <subcellularLocation>
        <location evidence="1">Nucleus</location>
    </subcellularLocation>
</comment>
<feature type="binding site" evidence="8">
    <location>
        <position position="61"/>
    </location>
    <ligand>
        <name>Zn(2+)</name>
        <dbReference type="ChEBI" id="CHEBI:29105"/>
    </ligand>
</feature>
<evidence type="ECO:0000259" key="9">
    <source>
        <dbReference type="PROSITE" id="PS50157"/>
    </source>
</evidence>